<proteinExistence type="predicted"/>
<sequence length="288" mass="30588">MSVRLRIREQAFSVAWLAAGSAVAALAYNLFLIPHQIVPGGAGGVAMILNHFFQTPVGVVVILLNVPVFFLGIRTLGKTYGLKSLVGMALTALLIDVGDYWLHLRPATDNPILACVFGGIMLGAGLGLVFRGGGSTGGSDIVGMAINRRTNLSTGTAILVVDCAVITAAGLAFGSFELALYGYLNLYLQTRAIDLVLEGLSYTRALFIVTSSAKVVAHAITERLNRGATILPATGAYSEQAREMVFSVMSRREVAIARDLVRTIDPGAFVVISDVYEVLGEGFRPRVQ</sequence>
<dbReference type="Gene3D" id="3.30.70.120">
    <property type="match status" value="1"/>
</dbReference>
<evidence type="ECO:0000313" key="8">
    <source>
        <dbReference type="EMBL" id="HGK27681.1"/>
    </source>
</evidence>
<feature type="transmembrane region" description="Helical" evidence="6">
    <location>
        <begin position="151"/>
        <end position="184"/>
    </location>
</feature>
<dbReference type="InterPro" id="IPR015867">
    <property type="entry name" value="N-reg_PII/ATP_PRibTrfase_C"/>
</dbReference>
<dbReference type="GO" id="GO:0005886">
    <property type="term" value="C:plasma membrane"/>
    <property type="evidence" value="ECO:0007669"/>
    <property type="project" value="UniProtKB-SubCell"/>
</dbReference>
<evidence type="ECO:0000256" key="2">
    <source>
        <dbReference type="ARBA" id="ARBA00022475"/>
    </source>
</evidence>
<feature type="transmembrane region" description="Helical" evidence="6">
    <location>
        <begin position="85"/>
        <end position="104"/>
    </location>
</feature>
<organism evidence="8">
    <name type="scientific">candidate division WOR-3 bacterium</name>
    <dbReference type="NCBI Taxonomy" id="2052148"/>
    <lineage>
        <taxon>Bacteria</taxon>
        <taxon>Bacteria division WOR-3</taxon>
    </lineage>
</organism>
<keyword evidence="2" id="KW-1003">Cell membrane</keyword>
<evidence type="ECO:0000256" key="3">
    <source>
        <dbReference type="ARBA" id="ARBA00022692"/>
    </source>
</evidence>
<keyword evidence="5 6" id="KW-0472">Membrane</keyword>
<dbReference type="PANTHER" id="PTHR33545:SF5">
    <property type="entry name" value="UPF0750 MEMBRANE PROTEIN YITT"/>
    <property type="match status" value="1"/>
</dbReference>
<dbReference type="EMBL" id="DSUT01000032">
    <property type="protein sequence ID" value="HGK27681.1"/>
    <property type="molecule type" value="Genomic_DNA"/>
</dbReference>
<feature type="transmembrane region" description="Helical" evidence="6">
    <location>
        <begin position="110"/>
        <end position="130"/>
    </location>
</feature>
<keyword evidence="4 6" id="KW-1133">Transmembrane helix</keyword>
<dbReference type="AlphaFoldDB" id="A0A7C4GEN3"/>
<feature type="domain" description="DUF2179" evidence="7">
    <location>
        <begin position="226"/>
        <end position="280"/>
    </location>
</feature>
<keyword evidence="3 6" id="KW-0812">Transmembrane</keyword>
<protein>
    <submittedName>
        <fullName evidence="8">YitT family protein</fullName>
    </submittedName>
</protein>
<evidence type="ECO:0000259" key="7">
    <source>
        <dbReference type="Pfam" id="PF10035"/>
    </source>
</evidence>
<dbReference type="InterPro" id="IPR051461">
    <property type="entry name" value="UPF0750_membrane"/>
</dbReference>
<dbReference type="InterPro" id="IPR019264">
    <property type="entry name" value="DUF2179"/>
</dbReference>
<feature type="transmembrane region" description="Helical" evidence="6">
    <location>
        <begin position="53"/>
        <end position="73"/>
    </location>
</feature>
<dbReference type="Pfam" id="PF10035">
    <property type="entry name" value="DUF2179"/>
    <property type="match status" value="1"/>
</dbReference>
<evidence type="ECO:0000256" key="1">
    <source>
        <dbReference type="ARBA" id="ARBA00004651"/>
    </source>
</evidence>
<comment type="subcellular location">
    <subcellularLocation>
        <location evidence="1">Cell membrane</location>
        <topology evidence="1">Multi-pass membrane protein</topology>
    </subcellularLocation>
</comment>
<dbReference type="InterPro" id="IPR003740">
    <property type="entry name" value="YitT"/>
</dbReference>
<name>A0A7C4GEN3_UNCW3</name>
<accession>A0A7C4GEN3</accession>
<dbReference type="CDD" id="cd16380">
    <property type="entry name" value="YitT_C"/>
    <property type="match status" value="1"/>
</dbReference>
<evidence type="ECO:0000256" key="6">
    <source>
        <dbReference type="SAM" id="Phobius"/>
    </source>
</evidence>
<dbReference type="PANTHER" id="PTHR33545">
    <property type="entry name" value="UPF0750 MEMBRANE PROTEIN YITT-RELATED"/>
    <property type="match status" value="1"/>
</dbReference>
<dbReference type="Pfam" id="PF02588">
    <property type="entry name" value="YitT_membrane"/>
    <property type="match status" value="1"/>
</dbReference>
<gene>
    <name evidence="8" type="ORF">ENS41_01860</name>
</gene>
<evidence type="ECO:0000256" key="5">
    <source>
        <dbReference type="ARBA" id="ARBA00023136"/>
    </source>
</evidence>
<reference evidence="8" key="1">
    <citation type="journal article" date="2020" name="mSystems">
        <title>Genome- and Community-Level Interaction Insights into Carbon Utilization and Element Cycling Functions of Hydrothermarchaeota in Hydrothermal Sediment.</title>
        <authorList>
            <person name="Zhou Z."/>
            <person name="Liu Y."/>
            <person name="Xu W."/>
            <person name="Pan J."/>
            <person name="Luo Z.H."/>
            <person name="Li M."/>
        </authorList>
    </citation>
    <scope>NUCLEOTIDE SEQUENCE [LARGE SCALE GENOMIC DNA]</scope>
    <source>
        <strain evidence="8">SpSt-488</strain>
    </source>
</reference>
<evidence type="ECO:0000256" key="4">
    <source>
        <dbReference type="ARBA" id="ARBA00022989"/>
    </source>
</evidence>
<comment type="caution">
    <text evidence="8">The sequence shown here is derived from an EMBL/GenBank/DDBJ whole genome shotgun (WGS) entry which is preliminary data.</text>
</comment>
<dbReference type="PIRSF" id="PIRSF006483">
    <property type="entry name" value="Membrane_protein_YitT"/>
    <property type="match status" value="1"/>
</dbReference>
<feature type="transmembrane region" description="Helical" evidence="6">
    <location>
        <begin position="12"/>
        <end position="33"/>
    </location>
</feature>